<evidence type="ECO:0000313" key="2">
    <source>
        <dbReference type="EMBL" id="SFO74611.1"/>
    </source>
</evidence>
<evidence type="ECO:0008006" key="4">
    <source>
        <dbReference type="Google" id="ProtNLM"/>
    </source>
</evidence>
<organism evidence="2 3">
    <name type="scientific">Actinomadura madurae</name>
    <dbReference type="NCBI Taxonomy" id="1993"/>
    <lineage>
        <taxon>Bacteria</taxon>
        <taxon>Bacillati</taxon>
        <taxon>Actinomycetota</taxon>
        <taxon>Actinomycetes</taxon>
        <taxon>Streptosporangiales</taxon>
        <taxon>Thermomonosporaceae</taxon>
        <taxon>Actinomadura</taxon>
    </lineage>
</organism>
<dbReference type="STRING" id="1993.SAMN04489713_109103"/>
<gene>
    <name evidence="2" type="ORF">SAMN04489713_109103</name>
</gene>
<proteinExistence type="predicted"/>
<feature type="compositionally biased region" description="Pro residues" evidence="1">
    <location>
        <begin position="16"/>
        <end position="25"/>
    </location>
</feature>
<keyword evidence="3" id="KW-1185">Reference proteome</keyword>
<dbReference type="Proteomes" id="UP000183413">
    <property type="component" value="Unassembled WGS sequence"/>
</dbReference>
<reference evidence="2 3" key="1">
    <citation type="submission" date="2016-10" db="EMBL/GenBank/DDBJ databases">
        <authorList>
            <person name="de Groot N.N."/>
        </authorList>
    </citation>
    <scope>NUCLEOTIDE SEQUENCE [LARGE SCALE GENOMIC DNA]</scope>
    <source>
        <strain evidence="2 3">DSM 43067</strain>
    </source>
</reference>
<protein>
    <recommendedName>
        <fullName evidence="4">ATP-dependent DNA helicase II</fullName>
    </recommendedName>
</protein>
<dbReference type="EMBL" id="FOVH01000009">
    <property type="protein sequence ID" value="SFO74611.1"/>
    <property type="molecule type" value="Genomic_DNA"/>
</dbReference>
<sequence>MKPPRAARRRHLPTSPFEPPPPAPPVKVFDVADRVTHDKYGLGRVTEVEAHAVLVDFGARTVRILAPYAKLFPL</sequence>
<dbReference type="RefSeq" id="WP_024936226.1">
    <property type="nucleotide sequence ID" value="NZ_CP083237.1"/>
</dbReference>
<feature type="compositionally biased region" description="Basic residues" evidence="1">
    <location>
        <begin position="1"/>
        <end position="12"/>
    </location>
</feature>
<dbReference type="AlphaFoldDB" id="A0A1I5JQD2"/>
<dbReference type="InParanoid" id="A0A1I5JQD2"/>
<name>A0A1I5JQD2_9ACTN</name>
<dbReference type="GeneID" id="99648486"/>
<feature type="region of interest" description="Disordered" evidence="1">
    <location>
        <begin position="1"/>
        <end position="25"/>
    </location>
</feature>
<evidence type="ECO:0000313" key="3">
    <source>
        <dbReference type="Proteomes" id="UP000183413"/>
    </source>
</evidence>
<accession>A0A1I5JQD2</accession>
<dbReference type="OrthoDB" id="4868979at2"/>
<evidence type="ECO:0000256" key="1">
    <source>
        <dbReference type="SAM" id="MobiDB-lite"/>
    </source>
</evidence>